<dbReference type="GO" id="GO:0046872">
    <property type="term" value="F:metal ion binding"/>
    <property type="evidence" value="ECO:0007669"/>
    <property type="project" value="UniProtKB-KW"/>
</dbReference>
<keyword evidence="1" id="KW-0963">Cytoplasm</keyword>
<dbReference type="InterPro" id="IPR013482">
    <property type="entry name" value="Molybde_CF_guanTrfase"/>
</dbReference>
<keyword evidence="6" id="KW-0342">GTP-binding</keyword>
<feature type="domain" description="MobA-like NTP transferase" evidence="8">
    <location>
        <begin position="15"/>
        <end position="152"/>
    </location>
</feature>
<dbReference type="InterPro" id="IPR025877">
    <property type="entry name" value="MobA-like_NTP_Trfase"/>
</dbReference>
<evidence type="ECO:0000256" key="6">
    <source>
        <dbReference type="ARBA" id="ARBA00023134"/>
    </source>
</evidence>
<evidence type="ECO:0000256" key="4">
    <source>
        <dbReference type="ARBA" id="ARBA00022741"/>
    </source>
</evidence>
<dbReference type="Pfam" id="PF12804">
    <property type="entry name" value="NTP_transf_3"/>
    <property type="match status" value="1"/>
</dbReference>
<dbReference type="EMBL" id="PVUE01000031">
    <property type="protein sequence ID" value="PRZ30171.1"/>
    <property type="molecule type" value="Genomic_DNA"/>
</dbReference>
<organism evidence="9 10">
    <name type="scientific">Antricoccus suffuscus</name>
    <dbReference type="NCBI Taxonomy" id="1629062"/>
    <lineage>
        <taxon>Bacteria</taxon>
        <taxon>Bacillati</taxon>
        <taxon>Actinomycetota</taxon>
        <taxon>Actinomycetes</taxon>
        <taxon>Geodermatophilales</taxon>
        <taxon>Antricoccaceae</taxon>
        <taxon>Antricoccus</taxon>
    </lineage>
</organism>
<dbReference type="AlphaFoldDB" id="A0A2T0Z1E4"/>
<sequence>MLRHQPGLPHSLGGVIVLAGGKSSRLGGLHKPALPLAGQSLLGHLLTALDGLPTIIVGLSDGISDEQIARVTLAREDPPGGGPVAAIAAGARHLAPDTELVAIVAADMPFLTRGHFDRLVGVLGDHDVAVPVARDRQQWLASVWKVAALRRALIVIGDPLNQSVRNLAALLDVRFLGITDADELRQLLDIDTPDDLNNARRMSDDG</sequence>
<dbReference type="CDD" id="cd02503">
    <property type="entry name" value="MobA"/>
    <property type="match status" value="1"/>
</dbReference>
<proteinExistence type="predicted"/>
<evidence type="ECO:0000256" key="5">
    <source>
        <dbReference type="ARBA" id="ARBA00022842"/>
    </source>
</evidence>
<dbReference type="Gene3D" id="3.90.550.10">
    <property type="entry name" value="Spore Coat Polysaccharide Biosynthesis Protein SpsA, Chain A"/>
    <property type="match status" value="1"/>
</dbReference>
<evidence type="ECO:0000259" key="8">
    <source>
        <dbReference type="Pfam" id="PF12804"/>
    </source>
</evidence>
<evidence type="ECO:0000256" key="2">
    <source>
        <dbReference type="ARBA" id="ARBA00022679"/>
    </source>
</evidence>
<reference evidence="9 10" key="1">
    <citation type="submission" date="2018-03" db="EMBL/GenBank/DDBJ databases">
        <title>Genomic Encyclopedia of Archaeal and Bacterial Type Strains, Phase II (KMG-II): from individual species to whole genera.</title>
        <authorList>
            <person name="Goeker M."/>
        </authorList>
    </citation>
    <scope>NUCLEOTIDE SEQUENCE [LARGE SCALE GENOMIC DNA]</scope>
    <source>
        <strain evidence="9 10">DSM 100065</strain>
    </source>
</reference>
<keyword evidence="10" id="KW-1185">Reference proteome</keyword>
<protein>
    <submittedName>
        <fullName evidence="9">Molybdopterin-guanine dinucleotide biosynthesis protein A</fullName>
    </submittedName>
</protein>
<dbReference type="PANTHER" id="PTHR19136:SF81">
    <property type="entry name" value="MOLYBDENUM COFACTOR GUANYLYLTRANSFERASE"/>
    <property type="match status" value="1"/>
</dbReference>
<keyword evidence="2" id="KW-0808">Transferase</keyword>
<dbReference type="GO" id="GO:0006777">
    <property type="term" value="P:Mo-molybdopterin cofactor biosynthetic process"/>
    <property type="evidence" value="ECO:0007669"/>
    <property type="project" value="UniProtKB-KW"/>
</dbReference>
<name>A0A2T0Z1E4_9ACTN</name>
<dbReference type="SUPFAM" id="SSF53448">
    <property type="entry name" value="Nucleotide-diphospho-sugar transferases"/>
    <property type="match status" value="1"/>
</dbReference>
<dbReference type="PANTHER" id="PTHR19136">
    <property type="entry name" value="MOLYBDENUM COFACTOR GUANYLYLTRANSFERASE"/>
    <property type="match status" value="1"/>
</dbReference>
<dbReference type="RefSeq" id="WP_106351110.1">
    <property type="nucleotide sequence ID" value="NZ_PVUE01000031.1"/>
</dbReference>
<keyword evidence="3" id="KW-0479">Metal-binding</keyword>
<dbReference type="Proteomes" id="UP000237752">
    <property type="component" value="Unassembled WGS sequence"/>
</dbReference>
<dbReference type="InterPro" id="IPR029044">
    <property type="entry name" value="Nucleotide-diphossugar_trans"/>
</dbReference>
<keyword evidence="4" id="KW-0547">Nucleotide-binding</keyword>
<evidence type="ECO:0000256" key="7">
    <source>
        <dbReference type="ARBA" id="ARBA00023150"/>
    </source>
</evidence>
<evidence type="ECO:0000256" key="1">
    <source>
        <dbReference type="ARBA" id="ARBA00022490"/>
    </source>
</evidence>
<keyword evidence="7" id="KW-0501">Molybdenum cofactor biosynthesis</keyword>
<dbReference type="GO" id="GO:0016779">
    <property type="term" value="F:nucleotidyltransferase activity"/>
    <property type="evidence" value="ECO:0007669"/>
    <property type="project" value="UniProtKB-ARBA"/>
</dbReference>
<dbReference type="GO" id="GO:0005525">
    <property type="term" value="F:GTP binding"/>
    <property type="evidence" value="ECO:0007669"/>
    <property type="project" value="UniProtKB-KW"/>
</dbReference>
<dbReference type="OrthoDB" id="4735656at2"/>
<accession>A0A2T0Z1E4</accession>
<keyword evidence="5" id="KW-0460">Magnesium</keyword>
<comment type="caution">
    <text evidence="9">The sequence shown here is derived from an EMBL/GenBank/DDBJ whole genome shotgun (WGS) entry which is preliminary data.</text>
</comment>
<evidence type="ECO:0000313" key="10">
    <source>
        <dbReference type="Proteomes" id="UP000237752"/>
    </source>
</evidence>
<evidence type="ECO:0000256" key="3">
    <source>
        <dbReference type="ARBA" id="ARBA00022723"/>
    </source>
</evidence>
<evidence type="ECO:0000313" key="9">
    <source>
        <dbReference type="EMBL" id="PRZ30171.1"/>
    </source>
</evidence>
<gene>
    <name evidence="9" type="ORF">CLV47_1315</name>
</gene>